<feature type="domain" description="NADP-dependent oxidoreductase" evidence="1">
    <location>
        <begin position="16"/>
        <end position="307"/>
    </location>
</feature>
<dbReference type="SUPFAM" id="SSF51430">
    <property type="entry name" value="NAD(P)-linked oxidoreductase"/>
    <property type="match status" value="1"/>
</dbReference>
<evidence type="ECO:0000313" key="8">
    <source>
        <dbReference type="Proteomes" id="UP000676478"/>
    </source>
</evidence>
<evidence type="ECO:0000313" key="3">
    <source>
        <dbReference type="EMBL" id="PBQ22879.1"/>
    </source>
</evidence>
<dbReference type="OMA" id="VVYAWVM"/>
<dbReference type="Pfam" id="PF00248">
    <property type="entry name" value="Aldo_ket_red"/>
    <property type="match status" value="1"/>
</dbReference>
<dbReference type="EMBL" id="NVYO01000001">
    <property type="protein sequence ID" value="PBQ22879.1"/>
    <property type="molecule type" value="Genomic_DNA"/>
</dbReference>
<dbReference type="InterPro" id="IPR023210">
    <property type="entry name" value="NADP_OxRdtase_dom"/>
</dbReference>
<dbReference type="RefSeq" id="WP_011667175.1">
    <property type="nucleotide sequence ID" value="NZ_BBOW01000056.1"/>
</dbReference>
<dbReference type="CDD" id="cd19092">
    <property type="entry name" value="AKR_BsYcsN_EcYdhF-like"/>
    <property type="match status" value="1"/>
</dbReference>
<evidence type="ECO:0000259" key="1">
    <source>
        <dbReference type="Pfam" id="PF00248"/>
    </source>
</evidence>
<dbReference type="PANTHER" id="PTHR43364">
    <property type="entry name" value="NADH-SPECIFIC METHYLGLYOXAL REDUCTASE-RELATED"/>
    <property type="match status" value="1"/>
</dbReference>
<dbReference type="Gene3D" id="3.20.20.100">
    <property type="entry name" value="NADP-dependent oxidoreductase domain"/>
    <property type="match status" value="1"/>
</dbReference>
<dbReference type="Proteomes" id="UP000217918">
    <property type="component" value="Unassembled WGS sequence"/>
</dbReference>
<dbReference type="Proteomes" id="UP000307074">
    <property type="component" value="Chromosome"/>
</dbReference>
<reference evidence="4 7" key="2">
    <citation type="submission" date="2018-07" db="EMBL/GenBank/DDBJ databases">
        <authorList>
            <person name="Feyereisen M."/>
        </authorList>
    </citation>
    <scope>NUCLEOTIDE SEQUENCE [LARGE SCALE GENOMIC DNA]</scope>
    <source>
        <strain evidence="4 7">UCCLBBS449</strain>
    </source>
</reference>
<protein>
    <submittedName>
        <fullName evidence="2">Aldo/keto reductase</fullName>
    </submittedName>
    <submittedName>
        <fullName evidence="4">Putative oxidoreductase</fullName>
    </submittedName>
</protein>
<dbReference type="EMBL" id="CP031198">
    <property type="protein sequence ID" value="QCZ52423.1"/>
    <property type="molecule type" value="Genomic_DNA"/>
</dbReference>
<dbReference type="GO" id="GO:0005829">
    <property type="term" value="C:cytosol"/>
    <property type="evidence" value="ECO:0007669"/>
    <property type="project" value="TreeGrafter"/>
</dbReference>
<dbReference type="Proteomes" id="UP001164768">
    <property type="component" value="Chromosome"/>
</dbReference>
<dbReference type="EMBL" id="CP113117">
    <property type="protein sequence ID" value="WAD00642.1"/>
    <property type="molecule type" value="Genomic_DNA"/>
</dbReference>
<dbReference type="Proteomes" id="UP000676478">
    <property type="component" value="Unassembled WGS sequence"/>
</dbReference>
<evidence type="ECO:0000313" key="6">
    <source>
        <dbReference type="Proteomes" id="UP000217918"/>
    </source>
</evidence>
<dbReference type="InterPro" id="IPR036812">
    <property type="entry name" value="NAD(P)_OxRdtase_dom_sf"/>
</dbReference>
<reference evidence="2" key="4">
    <citation type="submission" date="2022-09" db="EMBL/GenBank/DDBJ databases">
        <title>Genome-inferred correspondence between phylogeny and metabolic traits in the wild Drosophila gut microbiome.</title>
        <authorList>
            <person name="Bueno E."/>
            <person name="Blow F."/>
            <person name="Douglas A.E."/>
        </authorList>
    </citation>
    <scope>NUCLEOTIDE SEQUENCE</scope>
    <source>
        <strain evidence="2">Dm-2019-70</strain>
    </source>
</reference>
<evidence type="ECO:0000313" key="2">
    <source>
        <dbReference type="EMBL" id="MBS1011152.1"/>
    </source>
</evidence>
<dbReference type="InterPro" id="IPR050523">
    <property type="entry name" value="AKR_Detox_Biosynth"/>
</dbReference>
<dbReference type="OrthoDB" id="9773828at2"/>
<evidence type="ECO:0000313" key="4">
    <source>
        <dbReference type="EMBL" id="QCZ52423.1"/>
    </source>
</evidence>
<dbReference type="AlphaFoldDB" id="A0A0C1M3W5"/>
<gene>
    <name evidence="3" type="ORF">CNR29_02135</name>
    <name evidence="2" type="ORF">JK167_09955</name>
    <name evidence="5" type="ORF">ORR04_06745</name>
    <name evidence="4" type="ORF">UCCLBBS449_0439</name>
</gene>
<reference evidence="2" key="3">
    <citation type="submission" date="2020-12" db="EMBL/GenBank/DDBJ databases">
        <authorList>
            <person name="Mcmullen J.G."/>
        </authorList>
    </citation>
    <scope>NUCLEOTIDE SEQUENCE</scope>
    <source>
        <strain evidence="2">Dm-2019-70</strain>
    </source>
</reference>
<evidence type="ECO:0000313" key="7">
    <source>
        <dbReference type="Proteomes" id="UP000307074"/>
    </source>
</evidence>
<evidence type="ECO:0000313" key="5">
    <source>
        <dbReference type="EMBL" id="WAD00642.1"/>
    </source>
</evidence>
<organism evidence="2 8">
    <name type="scientific">Levilactobacillus brevis</name>
    <name type="common">Lactobacillus brevis</name>
    <dbReference type="NCBI Taxonomy" id="1580"/>
    <lineage>
        <taxon>Bacteria</taxon>
        <taxon>Bacillati</taxon>
        <taxon>Bacillota</taxon>
        <taxon>Bacilli</taxon>
        <taxon>Lactobacillales</taxon>
        <taxon>Lactobacillaceae</taxon>
        <taxon>Levilactobacillus</taxon>
    </lineage>
</organism>
<dbReference type="EMBL" id="JAERKF010000012">
    <property type="protein sequence ID" value="MBS1011152.1"/>
    <property type="molecule type" value="Genomic_DNA"/>
</dbReference>
<reference evidence="3 6" key="1">
    <citation type="submission" date="2017-09" db="EMBL/GenBank/DDBJ databases">
        <title>Genome sequence of Lactobacillus brevis D7.</title>
        <authorList>
            <person name="Kwon M.-S."/>
            <person name="Lim S.K."/>
            <person name="Choi H.-J."/>
        </authorList>
    </citation>
    <scope>NUCLEOTIDE SEQUENCE [LARGE SCALE GENOMIC DNA]</scope>
    <source>
        <strain evidence="3 6">D7</strain>
    </source>
</reference>
<reference evidence="5" key="5">
    <citation type="submission" date="2022-11" db="EMBL/GenBank/DDBJ databases">
        <title>Whole genome sequence of Levilactobacillus brevis SMB091.</title>
        <authorList>
            <person name="Kim J.-M."/>
            <person name="Kim O.-C."/>
            <person name="Choi Y.H."/>
            <person name="Han N.S."/>
            <person name="Hurh B."/>
        </authorList>
    </citation>
    <scope>NUCLEOTIDE SEQUENCE</scope>
    <source>
        <strain evidence="5">SMB091</strain>
    </source>
</reference>
<name>A0A0C1M3W5_LEVBR</name>
<dbReference type="PANTHER" id="PTHR43364:SF1">
    <property type="entry name" value="OXIDOREDUCTASE YDHF"/>
    <property type="match status" value="1"/>
</dbReference>
<accession>A0A0C1M3W5</accession>
<proteinExistence type="predicted"/>
<sequence>MKQRQLGNTNWQASAVALGIMRMGVLEQADAVKALQAAHEAGINYIDSADIYVNGQSEKTFGAALKASGLKRDDFYIQSKGGIIVDPQRSHDDLVFGKRYDFSKQHLIDAVDGILERMNIDYLDAFLLHRPDPLMEPAEIADAFDTLQRSGKVRHFGVSNFNVQQYLMLQDVVDQKLMFNQLQFSAAHTGMIDAGLHVNMTDSRSIDHDGGILEFSRRHHVTIQAWSPFQYGLFEGMFINDPKYPELNQKLQELADKYGVSKNGIAIAWILRHPANIQVLLGTMNPTHIKDSAAGADVTLTKQEWYDIYFAAGNDLP</sequence>